<keyword evidence="1 2" id="KW-0694">RNA-binding</keyword>
<dbReference type="InterPro" id="IPR035979">
    <property type="entry name" value="RBD_domain_sf"/>
</dbReference>
<dbReference type="PANTHER" id="PTHR10501">
    <property type="entry name" value="U1 SMALL NUCLEAR RIBONUCLEOPROTEIN A/U2 SMALL NUCLEAR RIBONUCLEOPROTEIN B"/>
    <property type="match status" value="1"/>
</dbReference>
<organism evidence="5">
    <name type="scientific">Fagus sylvatica</name>
    <name type="common">Beechnut</name>
    <dbReference type="NCBI Taxonomy" id="28930"/>
    <lineage>
        <taxon>Eukaryota</taxon>
        <taxon>Viridiplantae</taxon>
        <taxon>Streptophyta</taxon>
        <taxon>Embryophyta</taxon>
        <taxon>Tracheophyta</taxon>
        <taxon>Spermatophyta</taxon>
        <taxon>Magnoliopsida</taxon>
        <taxon>eudicotyledons</taxon>
        <taxon>Gunneridae</taxon>
        <taxon>Pentapetalae</taxon>
        <taxon>rosids</taxon>
        <taxon>fabids</taxon>
        <taxon>Fagales</taxon>
        <taxon>Fagaceae</taxon>
        <taxon>Fagus</taxon>
    </lineage>
</organism>
<feature type="region of interest" description="Disordered" evidence="3">
    <location>
        <begin position="1"/>
        <end position="31"/>
    </location>
</feature>
<feature type="domain" description="RRM" evidence="4">
    <location>
        <begin position="182"/>
        <end position="260"/>
    </location>
</feature>
<protein>
    <recommendedName>
        <fullName evidence="4">RRM domain-containing protein</fullName>
    </recommendedName>
</protein>
<evidence type="ECO:0000256" key="2">
    <source>
        <dbReference type="PROSITE-ProRule" id="PRU00176"/>
    </source>
</evidence>
<name>A0A2N9HZN2_FAGSY</name>
<dbReference type="Pfam" id="PF00076">
    <property type="entry name" value="RRM_1"/>
    <property type="match status" value="1"/>
</dbReference>
<reference evidence="5" key="1">
    <citation type="submission" date="2018-02" db="EMBL/GenBank/DDBJ databases">
        <authorList>
            <person name="Cohen D.B."/>
            <person name="Kent A.D."/>
        </authorList>
    </citation>
    <scope>NUCLEOTIDE SEQUENCE</scope>
</reference>
<sequence>MAHPQPYDPYYLLQQPPLPLPQPQPEEYNKDRSGINTLFVSGLPDDVKAREIHNLFRRRGGFDSCQLKYTGRGNQGVKFDPQTGSILHIELARSNSRRKRKPGSGAYVVIDKRTKADTNAQETSSDEGDSESDEPSETGNPDSGKNGDLAASKSGETVVGPDNAAASTSEHPEKTGDGGQCSTLFIANLGPNCTEDELKQVFSQRPGFNMLKIRARGGMPVAFADFEGWDSFKRFISFEIGDGSKVSYWHDVWCGDRSLKEMYPDLFAISCSPDSMVADLMRRHNDVLHWDLTFIWYIQDWESDSLLALLELLYANPIIGIGKDTIYWGLAKSKCFTVGSYYRALSGTCHVSFPWKIIWKSRAPPRVASFVWTAPLGRIMTIDNLRKRHVLILDWCCMCKKGGETVDHLLLHCPFAWEVWSVVFDLFGVFWVMPHSIVELLDCWQGKFWEA</sequence>
<dbReference type="EMBL" id="OIVN01004454">
    <property type="protein sequence ID" value="SPD17545.1"/>
    <property type="molecule type" value="Genomic_DNA"/>
</dbReference>
<dbReference type="InterPro" id="IPR012677">
    <property type="entry name" value="Nucleotide-bd_a/b_plait_sf"/>
</dbReference>
<feature type="compositionally biased region" description="Low complexity" evidence="3">
    <location>
        <begin position="1"/>
        <end position="15"/>
    </location>
</feature>
<dbReference type="AlphaFoldDB" id="A0A2N9HZN2"/>
<dbReference type="Gene3D" id="3.30.70.330">
    <property type="match status" value="2"/>
</dbReference>
<evidence type="ECO:0000256" key="3">
    <source>
        <dbReference type="SAM" id="MobiDB-lite"/>
    </source>
</evidence>
<dbReference type="InterPro" id="IPR000504">
    <property type="entry name" value="RRM_dom"/>
</dbReference>
<dbReference type="SUPFAM" id="SSF54928">
    <property type="entry name" value="RNA-binding domain, RBD"/>
    <property type="match status" value="1"/>
</dbReference>
<dbReference type="GO" id="GO:0003723">
    <property type="term" value="F:RNA binding"/>
    <property type="evidence" value="ECO:0007669"/>
    <property type="project" value="UniProtKB-UniRule"/>
</dbReference>
<feature type="region of interest" description="Disordered" evidence="3">
    <location>
        <begin position="91"/>
        <end position="179"/>
    </location>
</feature>
<evidence type="ECO:0000259" key="4">
    <source>
        <dbReference type="PROSITE" id="PS50102"/>
    </source>
</evidence>
<evidence type="ECO:0000256" key="1">
    <source>
        <dbReference type="ARBA" id="ARBA00022884"/>
    </source>
</evidence>
<dbReference type="PROSITE" id="PS50102">
    <property type="entry name" value="RRM"/>
    <property type="match status" value="1"/>
</dbReference>
<evidence type="ECO:0000313" key="5">
    <source>
        <dbReference type="EMBL" id="SPD17545.1"/>
    </source>
</evidence>
<proteinExistence type="predicted"/>
<accession>A0A2N9HZN2</accession>
<dbReference type="Pfam" id="PF13966">
    <property type="entry name" value="zf-RVT"/>
    <property type="match status" value="1"/>
</dbReference>
<dbReference type="InterPro" id="IPR026960">
    <property type="entry name" value="RVT-Znf"/>
</dbReference>
<feature type="compositionally biased region" description="Acidic residues" evidence="3">
    <location>
        <begin position="124"/>
        <end position="136"/>
    </location>
</feature>
<gene>
    <name evidence="5" type="ORF">FSB_LOCUS45427</name>
</gene>